<reference evidence="1" key="1">
    <citation type="submission" date="2018-01" db="EMBL/GenBank/DDBJ databases">
        <title>An insight into the sialome of Amazonian anophelines.</title>
        <authorList>
            <person name="Ribeiro J.M."/>
            <person name="Scarpassa V."/>
            <person name="Calvo E."/>
        </authorList>
    </citation>
    <scope>NUCLEOTIDE SEQUENCE</scope>
</reference>
<sequence length="86" mass="9679">MRDLAAACVCVYVSQPASSNAPFVRIHNHTRRCTNLVDVLRREVYDPITSWPTPIDRWTRGTTGKQQTQHSVVSVNACKVQPWSAV</sequence>
<organism evidence="1">
    <name type="scientific">Anopheles darlingi</name>
    <name type="common">Mosquito</name>
    <dbReference type="NCBI Taxonomy" id="43151"/>
    <lineage>
        <taxon>Eukaryota</taxon>
        <taxon>Metazoa</taxon>
        <taxon>Ecdysozoa</taxon>
        <taxon>Arthropoda</taxon>
        <taxon>Hexapoda</taxon>
        <taxon>Insecta</taxon>
        <taxon>Pterygota</taxon>
        <taxon>Neoptera</taxon>
        <taxon>Endopterygota</taxon>
        <taxon>Diptera</taxon>
        <taxon>Nematocera</taxon>
        <taxon>Culicoidea</taxon>
        <taxon>Culicidae</taxon>
        <taxon>Anophelinae</taxon>
        <taxon>Anopheles</taxon>
    </lineage>
</organism>
<protein>
    <submittedName>
        <fullName evidence="1">Putative secreted protein</fullName>
    </submittedName>
</protein>
<proteinExistence type="predicted"/>
<dbReference type="AlphaFoldDB" id="A0A2M4D9Y4"/>
<evidence type="ECO:0000313" key="1">
    <source>
        <dbReference type="EMBL" id="MBW74301.1"/>
    </source>
</evidence>
<dbReference type="EMBL" id="GGFL01010123">
    <property type="protein sequence ID" value="MBW74301.1"/>
    <property type="molecule type" value="Transcribed_RNA"/>
</dbReference>
<accession>A0A2M4D9Y4</accession>
<name>A0A2M4D9Y4_ANODA</name>